<dbReference type="EMBL" id="JAQMLU010000029">
    <property type="protein sequence ID" value="MDB8751319.1"/>
    <property type="molecule type" value="Genomic_DNA"/>
</dbReference>
<accession>A0AAW6EM65</accession>
<comment type="cofactor">
    <cofactor evidence="1">
        <name>Mg(2+)</name>
        <dbReference type="ChEBI" id="CHEBI:18420"/>
    </cofactor>
</comment>
<gene>
    <name evidence="5" type="ORF">PNW00_12800</name>
</gene>
<dbReference type="Pfam" id="PF08774">
    <property type="entry name" value="VRR_NUC"/>
    <property type="match status" value="1"/>
</dbReference>
<comment type="caution">
    <text evidence="5">The sequence shown here is derived from an EMBL/GenBank/DDBJ whole genome shotgun (WGS) entry which is preliminary data.</text>
</comment>
<evidence type="ECO:0000256" key="1">
    <source>
        <dbReference type="ARBA" id="ARBA00001946"/>
    </source>
</evidence>
<evidence type="ECO:0000313" key="6">
    <source>
        <dbReference type="Proteomes" id="UP001213042"/>
    </source>
</evidence>
<dbReference type="Gene3D" id="3.40.1350.10">
    <property type="match status" value="1"/>
</dbReference>
<reference evidence="5" key="1">
    <citation type="submission" date="2023-01" db="EMBL/GenBank/DDBJ databases">
        <title>Human gut microbiome strain richness.</title>
        <authorList>
            <person name="Chen-Liaw A."/>
        </authorList>
    </citation>
    <scope>NUCLEOTIDE SEQUENCE</scope>
    <source>
        <strain evidence="5">D43st1_D9_D43t1_170807</strain>
    </source>
</reference>
<evidence type="ECO:0000313" key="5">
    <source>
        <dbReference type="EMBL" id="MDB8751319.1"/>
    </source>
</evidence>
<dbReference type="Proteomes" id="UP001213042">
    <property type="component" value="Unassembled WGS sequence"/>
</dbReference>
<dbReference type="InterPro" id="IPR014883">
    <property type="entry name" value="VRR_NUC"/>
</dbReference>
<keyword evidence="3" id="KW-0378">Hydrolase</keyword>
<proteinExistence type="predicted"/>
<evidence type="ECO:0000256" key="2">
    <source>
        <dbReference type="ARBA" id="ARBA00022722"/>
    </source>
</evidence>
<dbReference type="GO" id="GO:0003676">
    <property type="term" value="F:nucleic acid binding"/>
    <property type="evidence" value="ECO:0007669"/>
    <property type="project" value="InterPro"/>
</dbReference>
<dbReference type="SMART" id="SM00990">
    <property type="entry name" value="VRR_NUC"/>
    <property type="match status" value="1"/>
</dbReference>
<dbReference type="GO" id="GO:0016788">
    <property type="term" value="F:hydrolase activity, acting on ester bonds"/>
    <property type="evidence" value="ECO:0007669"/>
    <property type="project" value="InterPro"/>
</dbReference>
<keyword evidence="2" id="KW-0540">Nuclease</keyword>
<organism evidence="5 6">
    <name type="scientific">Ruminococcus bicirculans</name>
    <name type="common">ex Wegman et al. 2014</name>
    <dbReference type="NCBI Taxonomy" id="1160721"/>
    <lineage>
        <taxon>Bacteria</taxon>
        <taxon>Bacillati</taxon>
        <taxon>Bacillota</taxon>
        <taxon>Clostridia</taxon>
        <taxon>Eubacteriales</taxon>
        <taxon>Oscillospiraceae</taxon>
        <taxon>Ruminococcus</taxon>
    </lineage>
</organism>
<dbReference type="RefSeq" id="WP_272125526.1">
    <property type="nucleotide sequence ID" value="NZ_JADMWL010000028.1"/>
</dbReference>
<name>A0AAW6EM65_9FIRM</name>
<dbReference type="GO" id="GO:0004518">
    <property type="term" value="F:nuclease activity"/>
    <property type="evidence" value="ECO:0007669"/>
    <property type="project" value="UniProtKB-KW"/>
</dbReference>
<sequence>MNKKAIPTEHIEQALLFKWAMFSSGKYPELENMFAIPNGGYRHYRTAAELKEEGVKSGVPDIMLPVARGGYYGLFIEMKRTSGGRVSESQQKFLKTLNDNGYLAVVCKGFEQAQEAILKYLNKGVRK</sequence>
<dbReference type="AlphaFoldDB" id="A0AAW6EM65"/>
<dbReference type="InterPro" id="IPR011856">
    <property type="entry name" value="tRNA_endonuc-like_dom_sf"/>
</dbReference>
<evidence type="ECO:0000256" key="3">
    <source>
        <dbReference type="ARBA" id="ARBA00022801"/>
    </source>
</evidence>
<protein>
    <submittedName>
        <fullName evidence="5">VRR-NUC domain-containing protein</fullName>
    </submittedName>
</protein>
<feature type="domain" description="VRR-NUC" evidence="4">
    <location>
        <begin position="6"/>
        <end position="111"/>
    </location>
</feature>
<evidence type="ECO:0000259" key="4">
    <source>
        <dbReference type="SMART" id="SM00990"/>
    </source>
</evidence>